<evidence type="ECO:0000259" key="3">
    <source>
        <dbReference type="PROSITE" id="PS51252"/>
    </source>
</evidence>
<dbReference type="GO" id="GO:0004867">
    <property type="term" value="F:serine-type endopeptidase inhibitor activity"/>
    <property type="evidence" value="ECO:0007669"/>
    <property type="project" value="UniProtKB-KW"/>
</dbReference>
<evidence type="ECO:0000313" key="5">
    <source>
        <dbReference type="Proteomes" id="UP000735302"/>
    </source>
</evidence>
<keyword evidence="1" id="KW-0646">Protease inhibitor</keyword>
<proteinExistence type="predicted"/>
<sequence length="96" mass="10367">MLPSRCSNSLAVCPRRFCPFGHDVDSLGCPTCACLRNVCGPEPLCTTSCPAGFQRTMMGCKTYLCKPVPSAQPRCLPEVCRHVCRPTAVPNLITPP</sequence>
<feature type="domain" description="Antistasin-like" evidence="3">
    <location>
        <begin position="6"/>
        <end position="34"/>
    </location>
</feature>
<name>A0AAV4BT53_9GAST</name>
<keyword evidence="5" id="KW-1185">Reference proteome</keyword>
<dbReference type="Pfam" id="PF02822">
    <property type="entry name" value="Antistasin"/>
    <property type="match status" value="1"/>
</dbReference>
<dbReference type="SUPFAM" id="SSF57262">
    <property type="entry name" value="Leech antihemostatic proteins"/>
    <property type="match status" value="1"/>
</dbReference>
<dbReference type="InterPro" id="IPR011061">
    <property type="entry name" value="Hirudin/antistatin"/>
</dbReference>
<dbReference type="InterPro" id="IPR004094">
    <property type="entry name" value="Antistasin-like"/>
</dbReference>
<evidence type="ECO:0000256" key="2">
    <source>
        <dbReference type="ARBA" id="ARBA00022900"/>
    </source>
</evidence>
<dbReference type="Gene3D" id="2.10.22.10">
    <property type="entry name" value="Antistasin, domain 1"/>
    <property type="match status" value="1"/>
</dbReference>
<evidence type="ECO:0000313" key="4">
    <source>
        <dbReference type="EMBL" id="GFO22512.1"/>
    </source>
</evidence>
<organism evidence="4 5">
    <name type="scientific">Plakobranchus ocellatus</name>
    <dbReference type="NCBI Taxonomy" id="259542"/>
    <lineage>
        <taxon>Eukaryota</taxon>
        <taxon>Metazoa</taxon>
        <taxon>Spiralia</taxon>
        <taxon>Lophotrochozoa</taxon>
        <taxon>Mollusca</taxon>
        <taxon>Gastropoda</taxon>
        <taxon>Heterobranchia</taxon>
        <taxon>Euthyneura</taxon>
        <taxon>Panpulmonata</taxon>
        <taxon>Sacoglossa</taxon>
        <taxon>Placobranchoidea</taxon>
        <taxon>Plakobranchidae</taxon>
        <taxon>Plakobranchus</taxon>
    </lineage>
</organism>
<accession>A0AAV4BT53</accession>
<gene>
    <name evidence="4" type="ORF">PoB_004901700</name>
</gene>
<dbReference type="AlphaFoldDB" id="A0AAV4BT53"/>
<reference evidence="4 5" key="1">
    <citation type="journal article" date="2021" name="Elife">
        <title>Chloroplast acquisition without the gene transfer in kleptoplastic sea slugs, Plakobranchus ocellatus.</title>
        <authorList>
            <person name="Maeda T."/>
            <person name="Takahashi S."/>
            <person name="Yoshida T."/>
            <person name="Shimamura S."/>
            <person name="Takaki Y."/>
            <person name="Nagai Y."/>
            <person name="Toyoda A."/>
            <person name="Suzuki Y."/>
            <person name="Arimoto A."/>
            <person name="Ishii H."/>
            <person name="Satoh N."/>
            <person name="Nishiyama T."/>
            <person name="Hasebe M."/>
            <person name="Maruyama T."/>
            <person name="Minagawa J."/>
            <person name="Obokata J."/>
            <person name="Shigenobu S."/>
        </authorList>
    </citation>
    <scope>NUCLEOTIDE SEQUENCE [LARGE SCALE GENOMIC DNA]</scope>
</reference>
<dbReference type="PROSITE" id="PS51252">
    <property type="entry name" value="ANTISTASIN"/>
    <property type="match status" value="1"/>
</dbReference>
<dbReference type="Proteomes" id="UP000735302">
    <property type="component" value="Unassembled WGS sequence"/>
</dbReference>
<comment type="caution">
    <text evidence="4">The sequence shown here is derived from an EMBL/GenBank/DDBJ whole genome shotgun (WGS) entry which is preliminary data.</text>
</comment>
<evidence type="ECO:0000256" key="1">
    <source>
        <dbReference type="ARBA" id="ARBA00022690"/>
    </source>
</evidence>
<dbReference type="EMBL" id="BLXT01005398">
    <property type="protein sequence ID" value="GFO22512.1"/>
    <property type="molecule type" value="Genomic_DNA"/>
</dbReference>
<protein>
    <recommendedName>
        <fullName evidence="3">Antistasin-like domain-containing protein</fullName>
    </recommendedName>
</protein>
<keyword evidence="2" id="KW-0722">Serine protease inhibitor</keyword>